<feature type="active site" evidence="3">
    <location>
        <position position="175"/>
    </location>
</feature>
<dbReference type="AlphaFoldDB" id="A0AAE3QPG9"/>
<evidence type="ECO:0000313" key="6">
    <source>
        <dbReference type="EMBL" id="MDJ1482880.1"/>
    </source>
</evidence>
<gene>
    <name evidence="6" type="ORF">QNI16_20430</name>
</gene>
<dbReference type="Proteomes" id="UP001241110">
    <property type="component" value="Unassembled WGS sequence"/>
</dbReference>
<dbReference type="InterPro" id="IPR015815">
    <property type="entry name" value="HIBADH-related"/>
</dbReference>
<accession>A0AAE3QPG9</accession>
<evidence type="ECO:0000313" key="7">
    <source>
        <dbReference type="Proteomes" id="UP001241110"/>
    </source>
</evidence>
<evidence type="ECO:0000256" key="3">
    <source>
        <dbReference type="PIRSR" id="PIRSR000103-1"/>
    </source>
</evidence>
<name>A0AAE3QPG9_9BACT</name>
<organism evidence="6 7">
    <name type="scientific">Xanthocytophaga flava</name>
    <dbReference type="NCBI Taxonomy" id="3048013"/>
    <lineage>
        <taxon>Bacteria</taxon>
        <taxon>Pseudomonadati</taxon>
        <taxon>Bacteroidota</taxon>
        <taxon>Cytophagia</taxon>
        <taxon>Cytophagales</taxon>
        <taxon>Rhodocytophagaceae</taxon>
        <taxon>Xanthocytophaga</taxon>
    </lineage>
</organism>
<dbReference type="PANTHER" id="PTHR43580:SF2">
    <property type="entry name" value="CYTOKINE-LIKE NUCLEAR FACTOR N-PAC"/>
    <property type="match status" value="1"/>
</dbReference>
<dbReference type="Pfam" id="PF03446">
    <property type="entry name" value="NAD_binding_2"/>
    <property type="match status" value="1"/>
</dbReference>
<evidence type="ECO:0000259" key="4">
    <source>
        <dbReference type="Pfam" id="PF03446"/>
    </source>
</evidence>
<proteinExistence type="predicted"/>
<dbReference type="RefSeq" id="WP_313982275.1">
    <property type="nucleotide sequence ID" value="NZ_JASJOS010000009.1"/>
</dbReference>
<dbReference type="Gene3D" id="1.10.1040.10">
    <property type="entry name" value="N-(1-d-carboxylethyl)-l-norvaline Dehydrogenase, domain 2"/>
    <property type="match status" value="1"/>
</dbReference>
<dbReference type="PIRSF" id="PIRSF000103">
    <property type="entry name" value="HIBADH"/>
    <property type="match status" value="1"/>
</dbReference>
<dbReference type="InterPro" id="IPR008927">
    <property type="entry name" value="6-PGluconate_DH-like_C_sf"/>
</dbReference>
<dbReference type="Gene3D" id="3.40.50.720">
    <property type="entry name" value="NAD(P)-binding Rossmann-like Domain"/>
    <property type="match status" value="1"/>
</dbReference>
<comment type="caution">
    <text evidence="6">The sequence shown here is derived from an EMBL/GenBank/DDBJ whole genome shotgun (WGS) entry which is preliminary data.</text>
</comment>
<protein>
    <submittedName>
        <fullName evidence="6">NAD(P)-dependent oxidoreductase</fullName>
        <ecNumber evidence="6">1.1.-.-</ecNumber>
    </submittedName>
</protein>
<dbReference type="InterPro" id="IPR002204">
    <property type="entry name" value="3-OH-isobutyrate_DH-rel_CS"/>
</dbReference>
<evidence type="ECO:0000256" key="1">
    <source>
        <dbReference type="ARBA" id="ARBA00023002"/>
    </source>
</evidence>
<dbReference type="GO" id="GO:0050661">
    <property type="term" value="F:NADP binding"/>
    <property type="evidence" value="ECO:0007669"/>
    <property type="project" value="InterPro"/>
</dbReference>
<dbReference type="GO" id="GO:0016491">
    <property type="term" value="F:oxidoreductase activity"/>
    <property type="evidence" value="ECO:0007669"/>
    <property type="project" value="UniProtKB-KW"/>
</dbReference>
<dbReference type="PROSITE" id="PS00895">
    <property type="entry name" value="3_HYDROXYISOBUT_DH"/>
    <property type="match status" value="1"/>
</dbReference>
<dbReference type="SUPFAM" id="SSF51735">
    <property type="entry name" value="NAD(P)-binding Rossmann-fold domains"/>
    <property type="match status" value="1"/>
</dbReference>
<dbReference type="EMBL" id="JASJOS010000009">
    <property type="protein sequence ID" value="MDJ1482880.1"/>
    <property type="molecule type" value="Genomic_DNA"/>
</dbReference>
<evidence type="ECO:0000259" key="5">
    <source>
        <dbReference type="Pfam" id="PF14833"/>
    </source>
</evidence>
<sequence>MSTTSTIAVLGLGAMGSRMAKNLIKAGHRVIVWNRTPQAATDLVKEGATQANSPKEAVAQADFVLAMVRDDEASRQVWLDPENGALQGMKKEAIAIESSTVTPVWIKELSEAVTAQGISLLEAPVSGSRPQADAAQLVFFVGGDHTIFTQTEPILKAMGATVQYVGPWGSGALVKLTTNALLGIQVAAYAELIGMLKRSGMDAQSALAAISKTSVWSPVAGYLTSTMLTENFTPQFPVELIEKDFSYVLATAGSSESAPLTATALQVFQKAIAQNLGQENMTSVVRLFTK</sequence>
<evidence type="ECO:0000256" key="2">
    <source>
        <dbReference type="ARBA" id="ARBA00023027"/>
    </source>
</evidence>
<dbReference type="Pfam" id="PF14833">
    <property type="entry name" value="NAD_binding_11"/>
    <property type="match status" value="1"/>
</dbReference>
<dbReference type="InterPro" id="IPR036291">
    <property type="entry name" value="NAD(P)-bd_dom_sf"/>
</dbReference>
<keyword evidence="1 6" id="KW-0560">Oxidoreductase</keyword>
<dbReference type="InterPro" id="IPR006115">
    <property type="entry name" value="6PGDH_NADP-bd"/>
</dbReference>
<feature type="domain" description="6-phosphogluconate dehydrogenase NADP-binding" evidence="4">
    <location>
        <begin position="6"/>
        <end position="166"/>
    </location>
</feature>
<keyword evidence="2" id="KW-0520">NAD</keyword>
<dbReference type="GO" id="GO:0016054">
    <property type="term" value="P:organic acid catabolic process"/>
    <property type="evidence" value="ECO:0007669"/>
    <property type="project" value="UniProtKB-ARBA"/>
</dbReference>
<dbReference type="SUPFAM" id="SSF48179">
    <property type="entry name" value="6-phosphogluconate dehydrogenase C-terminal domain-like"/>
    <property type="match status" value="1"/>
</dbReference>
<feature type="domain" description="3-hydroxyisobutyrate dehydrogenase-like NAD-binding" evidence="5">
    <location>
        <begin position="169"/>
        <end position="287"/>
    </location>
</feature>
<dbReference type="InterPro" id="IPR013328">
    <property type="entry name" value="6PGD_dom2"/>
</dbReference>
<dbReference type="InterPro" id="IPR029154">
    <property type="entry name" value="HIBADH-like_NADP-bd"/>
</dbReference>
<dbReference type="EC" id="1.1.-.-" evidence="6"/>
<dbReference type="PANTHER" id="PTHR43580">
    <property type="entry name" value="OXIDOREDUCTASE GLYR1-RELATED"/>
    <property type="match status" value="1"/>
</dbReference>
<dbReference type="GO" id="GO:0051287">
    <property type="term" value="F:NAD binding"/>
    <property type="evidence" value="ECO:0007669"/>
    <property type="project" value="InterPro"/>
</dbReference>
<dbReference type="InterPro" id="IPR051265">
    <property type="entry name" value="HIBADH-related_NP60_sf"/>
</dbReference>
<reference evidence="6" key="1">
    <citation type="submission" date="2023-05" db="EMBL/GenBank/DDBJ databases">
        <authorList>
            <person name="Zhang X."/>
        </authorList>
    </citation>
    <scope>NUCLEOTIDE SEQUENCE</scope>
    <source>
        <strain evidence="6">YF14B1</strain>
    </source>
</reference>